<dbReference type="Gene3D" id="2.60.200.60">
    <property type="match status" value="1"/>
</dbReference>
<evidence type="ECO:0000313" key="1">
    <source>
        <dbReference type="EMBL" id="PJZ07599.1"/>
    </source>
</evidence>
<keyword evidence="2" id="KW-1185">Reference proteome</keyword>
<evidence type="ECO:0000313" key="2">
    <source>
        <dbReference type="Proteomes" id="UP000232062"/>
    </source>
</evidence>
<dbReference type="AlphaFoldDB" id="A0A2M9WJA3"/>
<name>A0A2M9WJA3_9GAMM</name>
<dbReference type="InterPro" id="IPR008727">
    <property type="entry name" value="PAAR_motif"/>
</dbReference>
<comment type="caution">
    <text evidence="1">The sequence shown here is derived from an EMBL/GenBank/DDBJ whole genome shotgun (WGS) entry which is preliminary data.</text>
</comment>
<proteinExistence type="predicted"/>
<organism evidence="1 2">
    <name type="scientific">Pantoea rodasii</name>
    <dbReference type="NCBI Taxonomy" id="1076549"/>
    <lineage>
        <taxon>Bacteria</taxon>
        <taxon>Pseudomonadati</taxon>
        <taxon>Pseudomonadota</taxon>
        <taxon>Gammaproteobacteria</taxon>
        <taxon>Enterobacterales</taxon>
        <taxon>Erwiniaceae</taxon>
        <taxon>Pantoea</taxon>
    </lineage>
</organism>
<dbReference type="CDD" id="cd14744">
    <property type="entry name" value="PAAR_CT_2"/>
    <property type="match status" value="1"/>
</dbReference>
<dbReference type="Proteomes" id="UP000232062">
    <property type="component" value="Unassembled WGS sequence"/>
</dbReference>
<dbReference type="OrthoDB" id="6860016at2"/>
<sequence length="85" mass="8866">MKNIIRLGDKHTGGGSVLSASMKMMFHGVGAARVGDPVNCPKHGKNVIAEGHATYKDYGRPVAFHGHRCACGCSLISSLPSATAM</sequence>
<protein>
    <submittedName>
        <fullName evidence="1">PAAR domain-containing protein</fullName>
    </submittedName>
</protein>
<gene>
    <name evidence="1" type="ORF">PRCB_00410</name>
</gene>
<accession>A0A2M9WJA3</accession>
<dbReference type="EMBL" id="PIQI01000001">
    <property type="protein sequence ID" value="PJZ07599.1"/>
    <property type="molecule type" value="Genomic_DNA"/>
</dbReference>
<reference evidence="1 2" key="1">
    <citation type="submission" date="2017-11" db="EMBL/GenBank/DDBJ databases">
        <title>The genome sequence of Pantoea rodasii DSM 26611.</title>
        <authorList>
            <person name="Gao J."/>
            <person name="Mao X."/>
            <person name="Sun J."/>
        </authorList>
    </citation>
    <scope>NUCLEOTIDE SEQUENCE [LARGE SCALE GENOMIC DNA]</scope>
    <source>
        <strain evidence="1 2">DSM 26611</strain>
    </source>
</reference>
<dbReference type="RefSeq" id="WP_100699809.1">
    <property type="nucleotide sequence ID" value="NZ_MLFP01000020.1"/>
</dbReference>
<dbReference type="Pfam" id="PF05488">
    <property type="entry name" value="PAAR_motif"/>
    <property type="match status" value="1"/>
</dbReference>